<dbReference type="AlphaFoldDB" id="A0A8D8NR72"/>
<evidence type="ECO:0000313" key="2">
    <source>
        <dbReference type="EMBL" id="CAG6574612.1"/>
    </source>
</evidence>
<accession>A0A8D8NR72</accession>
<reference evidence="2" key="1">
    <citation type="submission" date="2021-05" db="EMBL/GenBank/DDBJ databases">
        <authorList>
            <person name="Alioto T."/>
            <person name="Alioto T."/>
            <person name="Gomez Garrido J."/>
        </authorList>
    </citation>
    <scope>NUCLEOTIDE SEQUENCE</scope>
</reference>
<organism evidence="2">
    <name type="scientific">Culex pipiens</name>
    <name type="common">House mosquito</name>
    <dbReference type="NCBI Taxonomy" id="7175"/>
    <lineage>
        <taxon>Eukaryota</taxon>
        <taxon>Metazoa</taxon>
        <taxon>Ecdysozoa</taxon>
        <taxon>Arthropoda</taxon>
        <taxon>Hexapoda</taxon>
        <taxon>Insecta</taxon>
        <taxon>Pterygota</taxon>
        <taxon>Neoptera</taxon>
        <taxon>Endopterygota</taxon>
        <taxon>Diptera</taxon>
        <taxon>Nematocera</taxon>
        <taxon>Culicoidea</taxon>
        <taxon>Culicidae</taxon>
        <taxon>Culicinae</taxon>
        <taxon>Culicini</taxon>
        <taxon>Culex</taxon>
        <taxon>Culex</taxon>
    </lineage>
</organism>
<keyword evidence="1" id="KW-0812">Transmembrane</keyword>
<dbReference type="EMBL" id="HBUE01186501">
    <property type="protein sequence ID" value="CAG6522973.1"/>
    <property type="molecule type" value="Transcribed_RNA"/>
</dbReference>
<feature type="transmembrane region" description="Helical" evidence="1">
    <location>
        <begin position="44"/>
        <end position="70"/>
    </location>
</feature>
<dbReference type="EMBL" id="HBUE01186500">
    <property type="protein sequence ID" value="CAG6522972.1"/>
    <property type="molecule type" value="Transcribed_RNA"/>
</dbReference>
<feature type="transmembrane region" description="Helical" evidence="1">
    <location>
        <begin position="82"/>
        <end position="103"/>
    </location>
</feature>
<evidence type="ECO:0000256" key="1">
    <source>
        <dbReference type="SAM" id="Phobius"/>
    </source>
</evidence>
<keyword evidence="1" id="KW-1133">Transmembrane helix</keyword>
<dbReference type="EMBL" id="HBUE01186502">
    <property type="protein sequence ID" value="CAG6522974.1"/>
    <property type="molecule type" value="Transcribed_RNA"/>
</dbReference>
<proteinExistence type="predicted"/>
<dbReference type="EMBL" id="HBUE01292240">
    <property type="protein sequence ID" value="CAG6574611.1"/>
    <property type="molecule type" value="Transcribed_RNA"/>
</dbReference>
<dbReference type="EMBL" id="HBUE01292241">
    <property type="protein sequence ID" value="CAG6574612.1"/>
    <property type="molecule type" value="Transcribed_RNA"/>
</dbReference>
<dbReference type="EMBL" id="HBUE01292239">
    <property type="protein sequence ID" value="CAG6574610.1"/>
    <property type="molecule type" value="Transcribed_RNA"/>
</dbReference>
<name>A0A8D8NR72_CULPI</name>
<keyword evidence="1" id="KW-0472">Membrane</keyword>
<sequence length="109" mass="13009">MITLMRCCRLGRLGRWSHRWLFLNSWSWLRHGLDGWFQPCRSNFLFLGLGVFFIVFFFVLLFGSFFFFGLHGAFGLFSINRMVIFLLFFLLAALLRFGLWLLLHRSFGL</sequence>
<protein>
    <submittedName>
        <fullName evidence="2">(northern house mosquito) hypothetical protein</fullName>
    </submittedName>
</protein>